<name>A0A147BG08_IXORI</name>
<feature type="compositionally biased region" description="Low complexity" evidence="1">
    <location>
        <begin position="83"/>
        <end position="107"/>
    </location>
</feature>
<feature type="non-terminal residue" evidence="3">
    <location>
        <position position="478"/>
    </location>
</feature>
<sequence>MVALCLLVIGAVTVALLFVYSDTEKYETANPGEPLNRSSGPSNTTATPTDRSARTPVQTVTIIRPGTTPSTTSSATIISTKSATTMTPSTTASTPSPMSTNTNTPAPQWRPMNPKPILCTFGVTAGPDTVGPQDGVCDIIIFDFLYVDGKGTFLDRAAPPLEWFISYIQNNTGTTEFGLGIDHSHIDHATNDLATTGGEDAVRELWSLKIRHYGLLNFPVHDELVATRETARVYINLFRMLRKLQDVNRASKFDEPGYLILGIGLYAPRSGDAYVNLRGILQYAKLDAVVVRTHLENIPEGRDDCQITGPNVYTTPPNPYEVSMVEALDYVESHYEHFRGRSLMVSFSMSMLLAKPQIRTAEDDFDVGNECIYIRILDIGALCVLSKTTYFGRVVQPQHVMHGFSKIGAKTTTYDSPDTIKWKICMSTKRYPTFKFGVALFCLEHEDGTGKCNKYGRGRFTHVAGYWRAQNVSQYVKN</sequence>
<feature type="chain" id="PRO_5012700987" evidence="2">
    <location>
        <begin position="16"/>
        <end position="478"/>
    </location>
</feature>
<feature type="compositionally biased region" description="Polar residues" evidence="1">
    <location>
        <begin position="36"/>
        <end position="58"/>
    </location>
</feature>
<dbReference type="AlphaFoldDB" id="A0A147BG08"/>
<evidence type="ECO:0000256" key="1">
    <source>
        <dbReference type="SAM" id="MobiDB-lite"/>
    </source>
</evidence>
<dbReference type="EMBL" id="GEGO01005677">
    <property type="protein sequence ID" value="JAR89727.1"/>
    <property type="molecule type" value="Transcribed_RNA"/>
</dbReference>
<proteinExistence type="predicted"/>
<feature type="signal peptide" evidence="2">
    <location>
        <begin position="1"/>
        <end position="15"/>
    </location>
</feature>
<protein>
    <submittedName>
        <fullName evidence="3">Putative conserved secreted protein</fullName>
    </submittedName>
</protein>
<reference evidence="3" key="1">
    <citation type="journal article" date="2018" name="PLoS Negl. Trop. Dis.">
        <title>Sialome diversity of ticks revealed by RNAseq of single tick salivary glands.</title>
        <authorList>
            <person name="Perner J."/>
            <person name="Kropackova S."/>
            <person name="Kopacek P."/>
            <person name="Ribeiro J.M."/>
        </authorList>
    </citation>
    <scope>NUCLEOTIDE SEQUENCE</scope>
    <source>
        <strain evidence="3">Siblings of single egg batch collected in Ceske Budejovice</strain>
        <tissue evidence="3">Salivary glands</tissue>
    </source>
</reference>
<feature type="region of interest" description="Disordered" evidence="1">
    <location>
        <begin position="83"/>
        <end position="111"/>
    </location>
</feature>
<keyword evidence="2" id="KW-0732">Signal</keyword>
<evidence type="ECO:0000256" key="2">
    <source>
        <dbReference type="SAM" id="SignalP"/>
    </source>
</evidence>
<evidence type="ECO:0000313" key="3">
    <source>
        <dbReference type="EMBL" id="JAR89727.1"/>
    </source>
</evidence>
<accession>A0A147BG08</accession>
<feature type="region of interest" description="Disordered" evidence="1">
    <location>
        <begin position="27"/>
        <end position="58"/>
    </location>
</feature>
<organism evidence="3">
    <name type="scientific">Ixodes ricinus</name>
    <name type="common">Common tick</name>
    <name type="synonym">Acarus ricinus</name>
    <dbReference type="NCBI Taxonomy" id="34613"/>
    <lineage>
        <taxon>Eukaryota</taxon>
        <taxon>Metazoa</taxon>
        <taxon>Ecdysozoa</taxon>
        <taxon>Arthropoda</taxon>
        <taxon>Chelicerata</taxon>
        <taxon>Arachnida</taxon>
        <taxon>Acari</taxon>
        <taxon>Parasitiformes</taxon>
        <taxon>Ixodida</taxon>
        <taxon>Ixodoidea</taxon>
        <taxon>Ixodidae</taxon>
        <taxon>Ixodinae</taxon>
        <taxon>Ixodes</taxon>
    </lineage>
</organism>